<name>A0A1D1Y7R1_9ARAE</name>
<feature type="compositionally biased region" description="Basic and acidic residues" evidence="1">
    <location>
        <begin position="452"/>
        <end position="466"/>
    </location>
</feature>
<feature type="compositionally biased region" description="Basic and acidic residues" evidence="1">
    <location>
        <begin position="202"/>
        <end position="215"/>
    </location>
</feature>
<gene>
    <name evidence="2" type="ORF">g.23485</name>
</gene>
<feature type="region of interest" description="Disordered" evidence="1">
    <location>
        <begin position="52"/>
        <end position="139"/>
    </location>
</feature>
<evidence type="ECO:0000313" key="2">
    <source>
        <dbReference type="EMBL" id="JAT50675.1"/>
    </source>
</evidence>
<feature type="region of interest" description="Disordered" evidence="1">
    <location>
        <begin position="163"/>
        <end position="215"/>
    </location>
</feature>
<proteinExistence type="predicted"/>
<feature type="non-terminal residue" evidence="2">
    <location>
        <position position="490"/>
    </location>
</feature>
<feature type="compositionally biased region" description="Low complexity" evidence="1">
    <location>
        <begin position="163"/>
        <end position="173"/>
    </location>
</feature>
<organism evidence="2">
    <name type="scientific">Anthurium amnicola</name>
    <dbReference type="NCBI Taxonomy" id="1678845"/>
    <lineage>
        <taxon>Eukaryota</taxon>
        <taxon>Viridiplantae</taxon>
        <taxon>Streptophyta</taxon>
        <taxon>Embryophyta</taxon>
        <taxon>Tracheophyta</taxon>
        <taxon>Spermatophyta</taxon>
        <taxon>Magnoliopsida</taxon>
        <taxon>Liliopsida</taxon>
        <taxon>Araceae</taxon>
        <taxon>Pothoideae</taxon>
        <taxon>Potheae</taxon>
        <taxon>Anthurium</taxon>
    </lineage>
</organism>
<feature type="compositionally biased region" description="Basic and acidic residues" evidence="1">
    <location>
        <begin position="386"/>
        <end position="401"/>
    </location>
</feature>
<feature type="compositionally biased region" description="Pro residues" evidence="1">
    <location>
        <begin position="94"/>
        <end position="106"/>
    </location>
</feature>
<feature type="region of interest" description="Disordered" evidence="1">
    <location>
        <begin position="418"/>
        <end position="466"/>
    </location>
</feature>
<reference evidence="2" key="1">
    <citation type="submission" date="2015-07" db="EMBL/GenBank/DDBJ databases">
        <title>Transcriptome Assembly of Anthurium amnicola.</title>
        <authorList>
            <person name="Suzuki J."/>
        </authorList>
    </citation>
    <scope>NUCLEOTIDE SEQUENCE</scope>
</reference>
<dbReference type="AlphaFoldDB" id="A0A1D1Y7R1"/>
<accession>A0A1D1Y7R1</accession>
<dbReference type="EMBL" id="GDJX01017261">
    <property type="protein sequence ID" value="JAT50675.1"/>
    <property type="molecule type" value="Transcribed_RNA"/>
</dbReference>
<feature type="region of interest" description="Disordered" evidence="1">
    <location>
        <begin position="368"/>
        <end position="404"/>
    </location>
</feature>
<feature type="compositionally biased region" description="Basic residues" evidence="1">
    <location>
        <begin position="115"/>
        <end position="139"/>
    </location>
</feature>
<evidence type="ECO:0000256" key="1">
    <source>
        <dbReference type="SAM" id="MobiDB-lite"/>
    </source>
</evidence>
<feature type="non-terminal residue" evidence="2">
    <location>
        <position position="1"/>
    </location>
</feature>
<protein>
    <submittedName>
        <fullName evidence="2">Uncharacterized protein</fullName>
    </submittedName>
</protein>
<sequence>TEERKEEEANKYRCCFPNITSFCGSQRGQNGTAHGTGLVAAQGALRHLVRTRLSPVEHGQRRHPSAPQGQGRHPRLRGRQPHVESAPPVALPLRSPPGPPPPPLPRPPRRAQAGVRRRRSPPPPRLRRARRVPLPRRGLHLRAVRPVRRPGPPALRPLLRGLRGLRRGSPPLGHALEGDGRRGQADGAPRLCHRRPLQGDGPAHRNRECTKKAADPVRCQRRRAGLGGQGDDVGRLRAPAEAVLAEAEGEAPEGDVAVGTKLRRGHGTARPLGLHVALQGEACVRPRRRFSVAGPAVLPAPTWLLCVRRRSPVLRRVAANIHGLLVGPSCGGDAEAAVPRDAVLRRQLGGAAAATGHPRGRRPLRALRQRHHPSGEDGTFAAVGGGRREGQPLRDAPRERAGAAPVAAAGCGAVRSRGRGARRGVAGGDGADRGVAGTDGARHGAVAGGAQHRAEAGRRRGAEGRRAAVADALLRRPGEDGGGHRGAPRR</sequence>